<sequence>MTEAHFYSRGTSTPRKSTDQRGAFMRMTQEDNRAASVAPPPENGASPVLVLTEAFTAEDAINRAGIGKFQVKLTVLCGFVWMAKGFDNVVGMFINSLTTCEWSLLRWHSALMVTITTIFTIFGCIIYGMWSDKYGRRTALSSSLIFVFVFSAVSVGLPSYTWFLVFRSITAFSVGGFAQALTLCCEYVPGRQRGRVVYILSCFWAVGVTIMLGLLYAMTRPAYYHWRLFAAVSTTPSLVAMIMMRFFPESIHYLLVSKEYVSAKIVVEDMARVNKKSLPQGQLFPVRDTNRRGRCCHLLSTNHARSSMIFWYIGLTAAIAYYSLDIMSPYFLQDVADEIDAINYTAANFMGDVFQPVECLHNVTTNQYVKILWTNALDFPGFVIYMIIVDVIPRKILLCASSLLSSLFIFLLFIPTSNITMLTAFLFCARTLLLGQMDMLLLMNAEAYPTTERGIAVGMQNATFYMGFFLTPYISHGFLRFEMRYLAGFCGVLTFLSAIAAPLLTWETRGMELMDTSQDQ</sequence>
<accession>A0A4Y2A966</accession>
<feature type="transmembrane region" description="Helical" evidence="8">
    <location>
        <begin position="224"/>
        <end position="247"/>
    </location>
</feature>
<feature type="transmembrane region" description="Helical" evidence="8">
    <location>
        <begin position="142"/>
        <end position="163"/>
    </location>
</feature>
<dbReference type="Pfam" id="PF07690">
    <property type="entry name" value="MFS_1"/>
    <property type="match status" value="1"/>
</dbReference>
<dbReference type="GO" id="GO:0016020">
    <property type="term" value="C:membrane"/>
    <property type="evidence" value="ECO:0007669"/>
    <property type="project" value="UniProtKB-SubCell"/>
</dbReference>
<gene>
    <name evidence="10" type="primary">svop_4</name>
    <name evidence="10" type="ORF">AVEN_234398_2</name>
</gene>
<dbReference type="OrthoDB" id="6419674at2759"/>
<dbReference type="PANTHER" id="PTHR23511:SF5">
    <property type="entry name" value="MAJOR FACILITATOR-TYPE TRANSPORTER HXNZ-RELATED"/>
    <property type="match status" value="1"/>
</dbReference>
<keyword evidence="3" id="KW-0813">Transport</keyword>
<dbReference type="AlphaFoldDB" id="A0A4Y2A966"/>
<dbReference type="Gene3D" id="1.20.1250.20">
    <property type="entry name" value="MFS general substrate transporter like domains"/>
    <property type="match status" value="1"/>
</dbReference>
<feature type="domain" description="Major facilitator superfamily (MFS) profile" evidence="9">
    <location>
        <begin position="73"/>
        <end position="509"/>
    </location>
</feature>
<evidence type="ECO:0000313" key="10">
    <source>
        <dbReference type="EMBL" id="GBL76097.1"/>
    </source>
</evidence>
<feature type="transmembrane region" description="Helical" evidence="8">
    <location>
        <begin position="107"/>
        <end position="130"/>
    </location>
</feature>
<evidence type="ECO:0000256" key="1">
    <source>
        <dbReference type="ARBA" id="ARBA00004141"/>
    </source>
</evidence>
<dbReference type="PROSITE" id="PS50850">
    <property type="entry name" value="MFS"/>
    <property type="match status" value="1"/>
</dbReference>
<dbReference type="SUPFAM" id="SSF103473">
    <property type="entry name" value="MFS general substrate transporter"/>
    <property type="match status" value="1"/>
</dbReference>
<evidence type="ECO:0000256" key="6">
    <source>
        <dbReference type="ARBA" id="ARBA00023136"/>
    </source>
</evidence>
<dbReference type="Proteomes" id="UP000499080">
    <property type="component" value="Unassembled WGS sequence"/>
</dbReference>
<keyword evidence="11" id="KW-1185">Reference proteome</keyword>
<feature type="region of interest" description="Disordered" evidence="7">
    <location>
        <begin position="1"/>
        <end position="22"/>
    </location>
</feature>
<proteinExistence type="inferred from homology"/>
<dbReference type="InterPro" id="IPR011701">
    <property type="entry name" value="MFS"/>
</dbReference>
<dbReference type="InterPro" id="IPR036259">
    <property type="entry name" value="MFS_trans_sf"/>
</dbReference>
<dbReference type="EMBL" id="BGPR01000009">
    <property type="protein sequence ID" value="GBL76097.1"/>
    <property type="molecule type" value="Genomic_DNA"/>
</dbReference>
<dbReference type="InterPro" id="IPR020846">
    <property type="entry name" value="MFS_dom"/>
</dbReference>
<feature type="transmembrane region" description="Helical" evidence="8">
    <location>
        <begin position="371"/>
        <end position="389"/>
    </location>
</feature>
<evidence type="ECO:0000256" key="3">
    <source>
        <dbReference type="ARBA" id="ARBA00022448"/>
    </source>
</evidence>
<name>A0A4Y2A966_ARAVE</name>
<reference evidence="10 11" key="1">
    <citation type="journal article" date="2019" name="Sci. Rep.">
        <title>Orb-weaving spider Araneus ventricosus genome elucidates the spidroin gene catalogue.</title>
        <authorList>
            <person name="Kono N."/>
            <person name="Nakamura H."/>
            <person name="Ohtoshi R."/>
            <person name="Moran D.A.P."/>
            <person name="Shinohara A."/>
            <person name="Yoshida Y."/>
            <person name="Fujiwara M."/>
            <person name="Mori M."/>
            <person name="Tomita M."/>
            <person name="Arakawa K."/>
        </authorList>
    </citation>
    <scope>NUCLEOTIDE SEQUENCE [LARGE SCALE GENOMIC DNA]</scope>
</reference>
<feature type="transmembrane region" description="Helical" evidence="8">
    <location>
        <begin position="73"/>
        <end position="95"/>
    </location>
</feature>
<keyword evidence="6 8" id="KW-0472">Membrane</keyword>
<comment type="caution">
    <text evidence="10">The sequence shown here is derived from an EMBL/GenBank/DDBJ whole genome shotgun (WGS) entry which is preliminary data.</text>
</comment>
<keyword evidence="5 8" id="KW-1133">Transmembrane helix</keyword>
<evidence type="ECO:0000256" key="2">
    <source>
        <dbReference type="ARBA" id="ARBA00008335"/>
    </source>
</evidence>
<dbReference type="Pfam" id="PF00083">
    <property type="entry name" value="Sugar_tr"/>
    <property type="match status" value="1"/>
</dbReference>
<evidence type="ECO:0000256" key="7">
    <source>
        <dbReference type="SAM" id="MobiDB-lite"/>
    </source>
</evidence>
<comment type="subcellular location">
    <subcellularLocation>
        <location evidence="1">Membrane</location>
        <topology evidence="1">Multi-pass membrane protein</topology>
    </subcellularLocation>
</comment>
<organism evidence="10 11">
    <name type="scientific">Araneus ventricosus</name>
    <name type="common">Orbweaver spider</name>
    <name type="synonym">Epeira ventricosa</name>
    <dbReference type="NCBI Taxonomy" id="182803"/>
    <lineage>
        <taxon>Eukaryota</taxon>
        <taxon>Metazoa</taxon>
        <taxon>Ecdysozoa</taxon>
        <taxon>Arthropoda</taxon>
        <taxon>Chelicerata</taxon>
        <taxon>Arachnida</taxon>
        <taxon>Araneae</taxon>
        <taxon>Araneomorphae</taxon>
        <taxon>Entelegynae</taxon>
        <taxon>Araneoidea</taxon>
        <taxon>Araneidae</taxon>
        <taxon>Araneus</taxon>
    </lineage>
</organism>
<keyword evidence="4 8" id="KW-0812">Transmembrane</keyword>
<evidence type="ECO:0000256" key="4">
    <source>
        <dbReference type="ARBA" id="ARBA00022692"/>
    </source>
</evidence>
<feature type="transmembrane region" description="Helical" evidence="8">
    <location>
        <begin position="196"/>
        <end position="218"/>
    </location>
</feature>
<comment type="similarity">
    <text evidence="2">Belongs to the major facilitator superfamily.</text>
</comment>
<dbReference type="GO" id="GO:0022857">
    <property type="term" value="F:transmembrane transporter activity"/>
    <property type="evidence" value="ECO:0007669"/>
    <property type="project" value="InterPro"/>
</dbReference>
<evidence type="ECO:0000259" key="9">
    <source>
        <dbReference type="PROSITE" id="PS50850"/>
    </source>
</evidence>
<feature type="transmembrane region" description="Helical" evidence="8">
    <location>
        <begin position="486"/>
        <end position="506"/>
    </location>
</feature>
<dbReference type="InterPro" id="IPR005828">
    <property type="entry name" value="MFS_sugar_transport-like"/>
</dbReference>
<evidence type="ECO:0000256" key="8">
    <source>
        <dbReference type="SAM" id="Phobius"/>
    </source>
</evidence>
<protein>
    <submittedName>
        <fullName evidence="10">Synaptic vesicle 2-related protein</fullName>
    </submittedName>
</protein>
<feature type="transmembrane region" description="Helical" evidence="8">
    <location>
        <begin position="308"/>
        <end position="324"/>
    </location>
</feature>
<evidence type="ECO:0000313" key="11">
    <source>
        <dbReference type="Proteomes" id="UP000499080"/>
    </source>
</evidence>
<evidence type="ECO:0000256" key="5">
    <source>
        <dbReference type="ARBA" id="ARBA00022989"/>
    </source>
</evidence>
<dbReference type="PANTHER" id="PTHR23511">
    <property type="entry name" value="SYNAPTIC VESICLE GLYCOPROTEIN 2"/>
    <property type="match status" value="1"/>
</dbReference>